<comment type="caution">
    <text evidence="5">The sequence shown here is derived from an EMBL/GenBank/DDBJ whole genome shotgun (WGS) entry which is preliminary data.</text>
</comment>
<keyword evidence="2" id="KW-0328">Glycosyltransferase</keyword>
<dbReference type="AlphaFoldDB" id="A0A3S3NA75"/>
<dbReference type="SUPFAM" id="SSF53448">
    <property type="entry name" value="Nucleotide-diphospho-sugar transferases"/>
    <property type="match status" value="1"/>
</dbReference>
<dbReference type="RefSeq" id="WP_128156635.1">
    <property type="nucleotide sequence ID" value="NZ_JBHSOM010000026.1"/>
</dbReference>
<organism evidence="5 6">
    <name type="scientific">Paenirhodobacter huangdaonensis</name>
    <dbReference type="NCBI Taxonomy" id="2501515"/>
    <lineage>
        <taxon>Bacteria</taxon>
        <taxon>Pseudomonadati</taxon>
        <taxon>Pseudomonadota</taxon>
        <taxon>Alphaproteobacteria</taxon>
        <taxon>Rhodobacterales</taxon>
        <taxon>Rhodobacter group</taxon>
        <taxon>Paenirhodobacter</taxon>
    </lineage>
</organism>
<evidence type="ECO:0000256" key="3">
    <source>
        <dbReference type="ARBA" id="ARBA00022679"/>
    </source>
</evidence>
<dbReference type="Gene3D" id="3.90.550.10">
    <property type="entry name" value="Spore Coat Polysaccharide Biosynthesis Protein SpsA, Chain A"/>
    <property type="match status" value="1"/>
</dbReference>
<reference evidence="5 6" key="2">
    <citation type="submission" date="2019-01" db="EMBL/GenBank/DDBJ databases">
        <title>Sinorhodobacter populi sp. nov. isolated from the symptomatic bark tissue of Populus euramericana canker.</title>
        <authorList>
            <person name="Xu G."/>
        </authorList>
    </citation>
    <scope>NUCLEOTIDE SEQUENCE [LARGE SCALE GENOMIC DNA]</scope>
    <source>
        <strain evidence="5 6">CGMCC 1.12963</strain>
    </source>
</reference>
<accession>A0A3S3NA75</accession>
<dbReference type="EMBL" id="SAVA01000006">
    <property type="protein sequence ID" value="RWR51761.1"/>
    <property type="molecule type" value="Genomic_DNA"/>
</dbReference>
<name>A0A3S3NA75_9RHOB</name>
<evidence type="ECO:0000313" key="5">
    <source>
        <dbReference type="EMBL" id="RWR51761.1"/>
    </source>
</evidence>
<dbReference type="Pfam" id="PF00535">
    <property type="entry name" value="Glycos_transf_2"/>
    <property type="match status" value="1"/>
</dbReference>
<dbReference type="Proteomes" id="UP000288071">
    <property type="component" value="Unassembled WGS sequence"/>
</dbReference>
<proteinExistence type="inferred from homology"/>
<dbReference type="InterPro" id="IPR029044">
    <property type="entry name" value="Nucleotide-diphossugar_trans"/>
</dbReference>
<dbReference type="GO" id="GO:0016757">
    <property type="term" value="F:glycosyltransferase activity"/>
    <property type="evidence" value="ECO:0007669"/>
    <property type="project" value="UniProtKB-KW"/>
</dbReference>
<comment type="similarity">
    <text evidence="1">Belongs to the glycosyltransferase 2 family.</text>
</comment>
<feature type="domain" description="Glycosyltransferase 2-like" evidence="4">
    <location>
        <begin position="8"/>
        <end position="107"/>
    </location>
</feature>
<evidence type="ECO:0000259" key="4">
    <source>
        <dbReference type="Pfam" id="PF00535"/>
    </source>
</evidence>
<gene>
    <name evidence="5" type="ORF">EOW66_12360</name>
</gene>
<evidence type="ECO:0000256" key="1">
    <source>
        <dbReference type="ARBA" id="ARBA00006739"/>
    </source>
</evidence>
<evidence type="ECO:0000313" key="6">
    <source>
        <dbReference type="Proteomes" id="UP000288071"/>
    </source>
</evidence>
<dbReference type="PANTHER" id="PTHR43179:SF12">
    <property type="entry name" value="GALACTOFURANOSYLTRANSFERASE GLFT2"/>
    <property type="match status" value="1"/>
</dbReference>
<dbReference type="InterPro" id="IPR001173">
    <property type="entry name" value="Glyco_trans_2-like"/>
</dbReference>
<protein>
    <submittedName>
        <fullName evidence="5">Glycosyltransferase</fullName>
    </submittedName>
</protein>
<reference evidence="6" key="1">
    <citation type="submission" date="2019-01" db="EMBL/GenBank/DDBJ databases">
        <title>Sinorhodobacter populi sp. nov. isolated from the symptomatic bark tissue of Populus euramericana canker.</title>
        <authorList>
            <person name="Li Y."/>
        </authorList>
    </citation>
    <scope>NUCLEOTIDE SEQUENCE [LARGE SCALE GENOMIC DNA]</scope>
    <source>
        <strain evidence="6">CGMCC 1.12963</strain>
    </source>
</reference>
<keyword evidence="3 5" id="KW-0808">Transferase</keyword>
<dbReference type="PANTHER" id="PTHR43179">
    <property type="entry name" value="RHAMNOSYLTRANSFERASE WBBL"/>
    <property type="match status" value="1"/>
</dbReference>
<evidence type="ECO:0000256" key="2">
    <source>
        <dbReference type="ARBA" id="ARBA00022676"/>
    </source>
</evidence>
<sequence length="330" mass="37054">MLPQPGLSVVIPVWNDPEGLARLLRQLLALPQRLRVIVVDDASDVPLSAAALDLPELAEEPRLTWLRSALQRGAGHARNLGLAQVQTSHVLFLDSDDLLLPAFSGLLDDLLSPGTPGFDFCLFRHVDSRLRAAGRPGPLDTDQRHWTRAGIPERPVPLRPDQAARLVRISAYPWNKIYRTGFLHETGIRCTEIPVHNDIELHWRSFFEARRILATARLCAEHFVEEDGQRLTNRTGAERFEVFRALDPVQADLQADPIRTALYADAVAEFYLSLFRWIEDGLGAALRPAFRWKAQGFLREGFELPLFTLIATRDPDLAARLNDYLAGDAP</sequence>
<keyword evidence="6" id="KW-1185">Reference proteome</keyword>